<dbReference type="InterPro" id="IPR013083">
    <property type="entry name" value="Znf_RING/FYVE/PHD"/>
</dbReference>
<dbReference type="AlphaFoldDB" id="A0A3P9JK19"/>
<evidence type="ECO:0000256" key="8">
    <source>
        <dbReference type="SAM" id="MobiDB-lite"/>
    </source>
</evidence>
<dbReference type="PANTHER" id="PTHR12157:SF15">
    <property type="entry name" value="REGULATING SYNAPTIC MEMBRANE EXOCYTOSIS PROTEIN 2"/>
    <property type="match status" value="1"/>
</dbReference>
<dbReference type="InterPro" id="IPR011011">
    <property type="entry name" value="Znf_FYVE_PHD"/>
</dbReference>
<keyword evidence="2" id="KW-0677">Repeat</keyword>
<dbReference type="SUPFAM" id="SSF49562">
    <property type="entry name" value="C2 domain (Calcium/lipid-binding domain, CaLB)"/>
    <property type="match status" value="1"/>
</dbReference>
<dbReference type="Gene3D" id="3.30.40.10">
    <property type="entry name" value="Zinc/RING finger domain, C3HC4 (zinc finger)"/>
    <property type="match status" value="1"/>
</dbReference>
<dbReference type="SMART" id="SM00239">
    <property type="entry name" value="C2"/>
    <property type="match status" value="1"/>
</dbReference>
<feature type="region of interest" description="Disordered" evidence="8">
    <location>
        <begin position="845"/>
        <end position="1203"/>
    </location>
</feature>
<feature type="compositionally biased region" description="Pro residues" evidence="8">
    <location>
        <begin position="1067"/>
        <end position="1119"/>
    </location>
</feature>
<dbReference type="PANTHER" id="PTHR12157">
    <property type="entry name" value="REGULATING SYNAPTIC MEMBRANE EXOCYTOSIS PROTEIN"/>
    <property type="match status" value="1"/>
</dbReference>
<keyword evidence="4" id="KW-0862">Zinc</keyword>
<dbReference type="Pfam" id="PF22601">
    <property type="entry name" value="RIM2a_ZnF"/>
    <property type="match status" value="1"/>
</dbReference>
<evidence type="ECO:0000256" key="2">
    <source>
        <dbReference type="ARBA" id="ARBA00022737"/>
    </source>
</evidence>
<keyword evidence="1" id="KW-0479">Metal-binding</keyword>
<evidence type="ECO:0000256" key="4">
    <source>
        <dbReference type="ARBA" id="ARBA00022833"/>
    </source>
</evidence>
<feature type="compositionally biased region" description="Basic and acidic residues" evidence="8">
    <location>
        <begin position="867"/>
        <end position="887"/>
    </location>
</feature>
<feature type="compositionally biased region" description="Basic and acidic residues" evidence="8">
    <location>
        <begin position="244"/>
        <end position="257"/>
    </location>
</feature>
<reference evidence="13" key="3">
    <citation type="submission" date="2025-08" db="UniProtKB">
        <authorList>
            <consortium name="Ensembl"/>
        </authorList>
    </citation>
    <scope>IDENTIFICATION</scope>
    <source>
        <strain evidence="13">HSOK</strain>
    </source>
</reference>
<dbReference type="PROSITE" id="PS50004">
    <property type="entry name" value="C2"/>
    <property type="match status" value="1"/>
</dbReference>
<feature type="compositionally biased region" description="Basic and acidic residues" evidence="8">
    <location>
        <begin position="26"/>
        <end position="60"/>
    </location>
</feature>
<evidence type="ECO:0000256" key="3">
    <source>
        <dbReference type="ARBA" id="ARBA00022771"/>
    </source>
</evidence>
<evidence type="ECO:0000259" key="10">
    <source>
        <dbReference type="PROSITE" id="PS50106"/>
    </source>
</evidence>
<feature type="region of interest" description="Disordered" evidence="8">
    <location>
        <begin position="198"/>
        <end position="228"/>
    </location>
</feature>
<feature type="compositionally biased region" description="Low complexity" evidence="8">
    <location>
        <begin position="925"/>
        <end position="936"/>
    </location>
</feature>
<dbReference type="GO" id="GO:0045202">
    <property type="term" value="C:synapse"/>
    <property type="evidence" value="ECO:0007669"/>
    <property type="project" value="UniProtKB-SubCell"/>
</dbReference>
<dbReference type="FunFam" id="3.30.40.10:FF:000567">
    <property type="entry name" value="Regulating synaptic membrane exocytosis 1"/>
    <property type="match status" value="1"/>
</dbReference>
<dbReference type="FunFam" id="2.60.40.150:FF:000003">
    <property type="entry name" value="Regulating synaptic membrane exocytosis protein 2"/>
    <property type="match status" value="1"/>
</dbReference>
<sequence>MSRAAGPAPPAGAGTGTGSELPDLSHLTEEERRIILSVMERQKKEEEKEQSMLKDQEEGKPPSALWNPLSGFSQLVNNVAANVSEVLQVKSPTDSESQTKLHQQFEMYKDQVKKLGEEPPVAHTARAESPTCGICHKTKFADGCGRACCYCQSRFCARCGGRVSLRANKVMWVCNVCRKQQEILTRSGEFYSNTSLLSVDHGSHGAPHPQTQGPPGPKASLSNGAMEQRRSPTGLYFDAMADRIPRSPSDHGLDRRARLPHSYHGNGEEELRASRRPIRDGRGRWHSQDHPLDQVLVDRELRRRQEEEFQARYRSDPNLARYPVKPQPSEETMRMLAQVGRVRHQRRHSDVSLATAEPEHLALRHIASRQNRPQGLLGSGGQRSLSVDRTVNHMSPTSPRRSPLPQQHLDPSSALKRKPAGDNMAQRGCMMGKMHVIGSFSSSEEELVTPDYTSCDEHDRDMESQWWDHSSWHGEPPPMSLQPVTWQPSKDGERLIGRIILNKRMKDGTVPADTGALLGLKVVGGKMTESGRLCAFITKVKRGSLADTVGHLRPGDQVLEWNGRVLQGATFNEVYNIIMESKPEPQVELVVCRPIGNTSRPADSSHVHLDSSSSSFDSQKVGPSISVTSPMSPSVLSGQVSIKLWYDKVGHQLIVTILGAKELPVRDDGRPRNPYVKIYFLPDRSDKSKRRTKTVKKSLEPRWNQTFMYSPVHRREFRERMLELTVWDQARVREEDSQFLGEVMIELESALLDDQPHWYKLQLHDVSCLPLPNASPYPQRRGLQAEPSQSSRRLQRSQRISDSEFSDYDCEDGIGVISDYRQNGRDFHSSTLSVPEQVISSNHCSRSDLVRMRSRSPSQPPPQRYSRRMDRRDYYTRSRSADQRAMADRPIYSRSHSTDRAGSSQLRSGRSAPPSPALIRANARGGSTLTSPTGTPVCGRRGRQLPVVPPKGAADRISASLATGAPAPSVVTPTHQAPPPLHRQASLPVSHQPPLIRIQGPPPPPSAQTHPPPASVPAPSATPAPTPTSVPRPVPSFPPVNAPVHAAPKHAPAPTTVNGPTTAAPRAPAPLRAPAPTPVNVPTPAPQHAPAPSHAPAPTPTPVNVPTPSHAPAPAPSPAPVLANAPMPTSTPVHASVTAPTLAPVVAHTPSPVPAPAQTPVSTVQSPPKPIPAPTPVAMPTFDPSPAPSPVPPPQTPGVYFSAQMIRL</sequence>
<dbReference type="InterPro" id="IPR010911">
    <property type="entry name" value="Rab_BD"/>
</dbReference>
<feature type="compositionally biased region" description="Low complexity" evidence="8">
    <location>
        <begin position="1042"/>
        <end position="1066"/>
    </location>
</feature>
<dbReference type="InterPro" id="IPR017455">
    <property type="entry name" value="Znf_FYVE-rel"/>
</dbReference>
<dbReference type="GO" id="GO:0006887">
    <property type="term" value="P:exocytosis"/>
    <property type="evidence" value="ECO:0007669"/>
    <property type="project" value="InterPro"/>
</dbReference>
<dbReference type="InterPro" id="IPR039032">
    <property type="entry name" value="Rim-like"/>
</dbReference>
<evidence type="ECO:0000259" key="11">
    <source>
        <dbReference type="PROSITE" id="PS50178"/>
    </source>
</evidence>
<dbReference type="GO" id="GO:0016020">
    <property type="term" value="C:membrane"/>
    <property type="evidence" value="ECO:0007669"/>
    <property type="project" value="InterPro"/>
</dbReference>
<evidence type="ECO:0000259" key="9">
    <source>
        <dbReference type="PROSITE" id="PS50004"/>
    </source>
</evidence>
<feature type="region of interest" description="Disordered" evidence="8">
    <location>
        <begin position="775"/>
        <end position="806"/>
    </location>
</feature>
<dbReference type="Pfam" id="PF00595">
    <property type="entry name" value="PDZ"/>
    <property type="match status" value="1"/>
</dbReference>
<feature type="region of interest" description="Disordered" evidence="8">
    <location>
        <begin position="600"/>
        <end position="628"/>
    </location>
</feature>
<dbReference type="SMART" id="SM00228">
    <property type="entry name" value="PDZ"/>
    <property type="match status" value="1"/>
</dbReference>
<dbReference type="PROSITE" id="PS50178">
    <property type="entry name" value="ZF_FYVE"/>
    <property type="match status" value="1"/>
</dbReference>
<dbReference type="InterPro" id="IPR054386">
    <property type="entry name" value="RIM_Znf"/>
</dbReference>
<feature type="region of interest" description="Disordered" evidence="8">
    <location>
        <begin position="1"/>
        <end position="65"/>
    </location>
</feature>
<dbReference type="Proteomes" id="UP000265200">
    <property type="component" value="Chromosome 11"/>
</dbReference>
<dbReference type="Gene3D" id="2.30.42.10">
    <property type="match status" value="1"/>
</dbReference>
<comment type="subcellular location">
    <subcellularLocation>
        <location evidence="6">Synapse</location>
    </subcellularLocation>
</comment>
<accession>A0A3P9JK19</accession>
<keyword evidence="3 7" id="KW-0863">Zinc-finger</keyword>
<evidence type="ECO:0008006" key="15">
    <source>
        <dbReference type="Google" id="ProtNLM"/>
    </source>
</evidence>
<evidence type="ECO:0000256" key="7">
    <source>
        <dbReference type="PROSITE-ProRule" id="PRU00091"/>
    </source>
</evidence>
<feature type="compositionally biased region" description="Pro residues" evidence="8">
    <location>
        <begin position="1167"/>
        <end position="1196"/>
    </location>
</feature>
<feature type="region of interest" description="Disordered" evidence="8">
    <location>
        <begin position="244"/>
        <end position="275"/>
    </location>
</feature>
<dbReference type="GO" id="GO:0031267">
    <property type="term" value="F:small GTPase binding"/>
    <property type="evidence" value="ECO:0007669"/>
    <property type="project" value="InterPro"/>
</dbReference>
<dbReference type="InterPro" id="IPR036034">
    <property type="entry name" value="PDZ_sf"/>
</dbReference>
<dbReference type="GO" id="GO:0006886">
    <property type="term" value="P:intracellular protein transport"/>
    <property type="evidence" value="ECO:0007669"/>
    <property type="project" value="InterPro"/>
</dbReference>
<feature type="domain" description="C2" evidence="9">
    <location>
        <begin position="636"/>
        <end position="759"/>
    </location>
</feature>
<dbReference type="CDD" id="cd06714">
    <property type="entry name" value="PDZ_RIM-like"/>
    <property type="match status" value="1"/>
</dbReference>
<evidence type="ECO:0000256" key="1">
    <source>
        <dbReference type="ARBA" id="ARBA00022723"/>
    </source>
</evidence>
<dbReference type="GO" id="GO:0008270">
    <property type="term" value="F:zinc ion binding"/>
    <property type="evidence" value="ECO:0007669"/>
    <property type="project" value="UniProtKB-KW"/>
</dbReference>
<dbReference type="PROSITE" id="PS50106">
    <property type="entry name" value="PDZ"/>
    <property type="match status" value="1"/>
</dbReference>
<dbReference type="FunFam" id="2.30.42.10:FF:000003">
    <property type="entry name" value="Regulating synaptic membrane exocytosis protein 1, putative"/>
    <property type="match status" value="1"/>
</dbReference>
<dbReference type="InterPro" id="IPR001478">
    <property type="entry name" value="PDZ"/>
</dbReference>
<evidence type="ECO:0000256" key="5">
    <source>
        <dbReference type="ARBA" id="ARBA00023018"/>
    </source>
</evidence>
<dbReference type="Pfam" id="PF00168">
    <property type="entry name" value="C2"/>
    <property type="match status" value="1"/>
</dbReference>
<evidence type="ECO:0000313" key="13">
    <source>
        <dbReference type="Ensembl" id="ENSORLP00015032665.1"/>
    </source>
</evidence>
<feature type="region of interest" description="Disordered" evidence="8">
    <location>
        <begin position="391"/>
        <end position="426"/>
    </location>
</feature>
<dbReference type="InterPro" id="IPR035892">
    <property type="entry name" value="C2_domain_sf"/>
</dbReference>
<feature type="compositionally biased region" description="Basic and acidic residues" evidence="8">
    <location>
        <begin position="266"/>
        <end position="275"/>
    </location>
</feature>
<feature type="compositionally biased region" description="Pro residues" evidence="8">
    <location>
        <begin position="1000"/>
        <end position="1041"/>
    </location>
</feature>
<organism evidence="13 14">
    <name type="scientific">Oryzias latipes</name>
    <name type="common">Japanese rice fish</name>
    <name type="synonym">Japanese killifish</name>
    <dbReference type="NCBI Taxonomy" id="8090"/>
    <lineage>
        <taxon>Eukaryota</taxon>
        <taxon>Metazoa</taxon>
        <taxon>Chordata</taxon>
        <taxon>Craniata</taxon>
        <taxon>Vertebrata</taxon>
        <taxon>Euteleostomi</taxon>
        <taxon>Actinopterygii</taxon>
        <taxon>Neopterygii</taxon>
        <taxon>Teleostei</taxon>
        <taxon>Neoteleostei</taxon>
        <taxon>Acanthomorphata</taxon>
        <taxon>Ovalentaria</taxon>
        <taxon>Atherinomorphae</taxon>
        <taxon>Beloniformes</taxon>
        <taxon>Adrianichthyidae</taxon>
        <taxon>Oryziinae</taxon>
        <taxon>Oryzias</taxon>
    </lineage>
</organism>
<evidence type="ECO:0000259" key="12">
    <source>
        <dbReference type="PROSITE" id="PS50916"/>
    </source>
</evidence>
<feature type="domain" description="RabBD" evidence="12">
    <location>
        <begin position="21"/>
        <end position="194"/>
    </location>
</feature>
<proteinExistence type="predicted"/>
<dbReference type="SUPFAM" id="SSF57903">
    <property type="entry name" value="FYVE/PHD zinc finger"/>
    <property type="match status" value="1"/>
</dbReference>
<dbReference type="CDD" id="cd04031">
    <property type="entry name" value="C2A_RIM1alpha"/>
    <property type="match status" value="1"/>
</dbReference>
<feature type="compositionally biased region" description="Low complexity" evidence="8">
    <location>
        <begin position="788"/>
        <end position="800"/>
    </location>
</feature>
<reference evidence="13 14" key="2">
    <citation type="submission" date="2017-04" db="EMBL/GenBank/DDBJ databases">
        <title>CpG methylation of centromeres and impact of large insertions on vertebrate speciation.</title>
        <authorList>
            <person name="Ichikawa K."/>
            <person name="Yoshimura J."/>
            <person name="Morishita S."/>
        </authorList>
    </citation>
    <scope>NUCLEOTIDE SEQUENCE</scope>
    <source>
        <strain evidence="13 14">HSOK</strain>
    </source>
</reference>
<name>A0A3P9JK19_ORYLA</name>
<keyword evidence="5" id="KW-0770">Synapse</keyword>
<dbReference type="SUPFAM" id="SSF50156">
    <property type="entry name" value="PDZ domain-like"/>
    <property type="match status" value="1"/>
</dbReference>
<feature type="domain" description="PDZ" evidence="10">
    <location>
        <begin position="498"/>
        <end position="593"/>
    </location>
</feature>
<feature type="compositionally biased region" description="Polar residues" evidence="8">
    <location>
        <begin position="391"/>
        <end position="400"/>
    </location>
</feature>
<reference evidence="13" key="4">
    <citation type="submission" date="2025-09" db="UniProtKB">
        <authorList>
            <consortium name="Ensembl"/>
        </authorList>
    </citation>
    <scope>IDENTIFICATION</scope>
    <source>
        <strain evidence="13">HSOK</strain>
    </source>
</reference>
<reference key="1">
    <citation type="journal article" date="2007" name="Nature">
        <title>The medaka draft genome and insights into vertebrate genome evolution.</title>
        <authorList>
            <person name="Kasahara M."/>
            <person name="Naruse K."/>
            <person name="Sasaki S."/>
            <person name="Nakatani Y."/>
            <person name="Qu W."/>
            <person name="Ahsan B."/>
            <person name="Yamada T."/>
            <person name="Nagayasu Y."/>
            <person name="Doi K."/>
            <person name="Kasai Y."/>
            <person name="Jindo T."/>
            <person name="Kobayashi D."/>
            <person name="Shimada A."/>
            <person name="Toyoda A."/>
            <person name="Kuroki Y."/>
            <person name="Fujiyama A."/>
            <person name="Sasaki T."/>
            <person name="Shimizu A."/>
            <person name="Asakawa S."/>
            <person name="Shimizu N."/>
            <person name="Hashimoto S."/>
            <person name="Yang J."/>
            <person name="Lee Y."/>
            <person name="Matsushima K."/>
            <person name="Sugano S."/>
            <person name="Sakaizumi M."/>
            <person name="Narita T."/>
            <person name="Ohishi K."/>
            <person name="Haga S."/>
            <person name="Ohta F."/>
            <person name="Nomoto H."/>
            <person name="Nogata K."/>
            <person name="Morishita T."/>
            <person name="Endo T."/>
            <person name="Shin-I T."/>
            <person name="Takeda H."/>
            <person name="Morishita S."/>
            <person name="Kohara Y."/>
        </authorList>
    </citation>
    <scope>NUCLEOTIDE SEQUENCE [LARGE SCALE GENOMIC DNA]</scope>
    <source>
        <strain>Hd-rR</strain>
    </source>
</reference>
<dbReference type="Ensembl" id="ENSORLT00015024864.1">
    <property type="protein sequence ID" value="ENSORLP00015032665.1"/>
    <property type="gene ID" value="ENSORLG00015017617.1"/>
</dbReference>
<evidence type="ECO:0000256" key="6">
    <source>
        <dbReference type="ARBA" id="ARBA00034103"/>
    </source>
</evidence>
<dbReference type="PROSITE" id="PS50916">
    <property type="entry name" value="RABBD"/>
    <property type="match status" value="1"/>
</dbReference>
<protein>
    <recommendedName>
        <fullName evidence="15">Regulating synaptic membrane exocytosis 2</fullName>
    </recommendedName>
</protein>
<feature type="domain" description="FYVE-type" evidence="11">
    <location>
        <begin position="126"/>
        <end position="182"/>
    </location>
</feature>
<evidence type="ECO:0000313" key="14">
    <source>
        <dbReference type="Proteomes" id="UP000265200"/>
    </source>
</evidence>
<dbReference type="InterPro" id="IPR000008">
    <property type="entry name" value="C2_dom"/>
</dbReference>
<dbReference type="Gene3D" id="2.60.40.150">
    <property type="entry name" value="C2 domain"/>
    <property type="match status" value="1"/>
</dbReference>